<feature type="compositionally biased region" description="Basic residues" evidence="1">
    <location>
        <begin position="145"/>
        <end position="155"/>
    </location>
</feature>
<feature type="compositionally biased region" description="Polar residues" evidence="1">
    <location>
        <begin position="77"/>
        <end position="95"/>
    </location>
</feature>
<feature type="compositionally biased region" description="Basic and acidic residues" evidence="1">
    <location>
        <begin position="98"/>
        <end position="109"/>
    </location>
</feature>
<evidence type="ECO:0000313" key="2">
    <source>
        <dbReference type="EMBL" id="EJK55892.1"/>
    </source>
</evidence>
<proteinExistence type="predicted"/>
<name>K0SAW1_THAOC</name>
<feature type="region of interest" description="Disordered" evidence="1">
    <location>
        <begin position="234"/>
        <end position="268"/>
    </location>
</feature>
<gene>
    <name evidence="2" type="ORF">THAOC_24317</name>
</gene>
<evidence type="ECO:0000256" key="1">
    <source>
        <dbReference type="SAM" id="MobiDB-lite"/>
    </source>
</evidence>
<accession>K0SAW1</accession>
<dbReference type="EMBL" id="AGNL01032958">
    <property type="protein sequence ID" value="EJK55892.1"/>
    <property type="molecule type" value="Genomic_DNA"/>
</dbReference>
<evidence type="ECO:0000313" key="3">
    <source>
        <dbReference type="Proteomes" id="UP000266841"/>
    </source>
</evidence>
<feature type="compositionally biased region" description="Basic and acidic residues" evidence="1">
    <location>
        <begin position="250"/>
        <end position="268"/>
    </location>
</feature>
<protein>
    <submittedName>
        <fullName evidence="2">Uncharacterized protein</fullName>
    </submittedName>
</protein>
<reference evidence="2 3" key="1">
    <citation type="journal article" date="2012" name="Genome Biol.">
        <title>Genome and low-iron response of an oceanic diatom adapted to chronic iron limitation.</title>
        <authorList>
            <person name="Lommer M."/>
            <person name="Specht M."/>
            <person name="Roy A.S."/>
            <person name="Kraemer L."/>
            <person name="Andreson R."/>
            <person name="Gutowska M.A."/>
            <person name="Wolf J."/>
            <person name="Bergner S.V."/>
            <person name="Schilhabel M.B."/>
            <person name="Klostermeier U.C."/>
            <person name="Beiko R.G."/>
            <person name="Rosenstiel P."/>
            <person name="Hippler M."/>
            <person name="Laroche J."/>
        </authorList>
    </citation>
    <scope>NUCLEOTIDE SEQUENCE [LARGE SCALE GENOMIC DNA]</scope>
    <source>
        <strain evidence="2 3">CCMP1005</strain>
    </source>
</reference>
<comment type="caution">
    <text evidence="2">The sequence shown here is derived from an EMBL/GenBank/DDBJ whole genome shotgun (WGS) entry which is preliminary data.</text>
</comment>
<keyword evidence="3" id="KW-1185">Reference proteome</keyword>
<dbReference type="AlphaFoldDB" id="K0SAW1"/>
<feature type="region of interest" description="Disordered" evidence="1">
    <location>
        <begin position="35"/>
        <end position="185"/>
    </location>
</feature>
<feature type="compositionally biased region" description="Polar residues" evidence="1">
    <location>
        <begin position="52"/>
        <end position="70"/>
    </location>
</feature>
<organism evidence="2 3">
    <name type="scientific">Thalassiosira oceanica</name>
    <name type="common">Marine diatom</name>
    <dbReference type="NCBI Taxonomy" id="159749"/>
    <lineage>
        <taxon>Eukaryota</taxon>
        <taxon>Sar</taxon>
        <taxon>Stramenopiles</taxon>
        <taxon>Ochrophyta</taxon>
        <taxon>Bacillariophyta</taxon>
        <taxon>Coscinodiscophyceae</taxon>
        <taxon>Thalassiosirophycidae</taxon>
        <taxon>Thalassiosirales</taxon>
        <taxon>Thalassiosiraceae</taxon>
        <taxon>Thalassiosira</taxon>
    </lineage>
</organism>
<sequence>MWSEPQAVVLSAAVFAIVCRPPRNSRLGRGAAEAGGVAGWDIPPPNMPSGRGTPQSSGYLPDGRTTTGASSGLPPGSISTAPQPDSCVESTSLYSGITERRQAGDEVARHPRSPLSPPSLTPLLDLPTPERWEDAQDDDEAKNTMKSRGKLKKGAHNSFDQHKTPPFSPVVPRAVMSPSEPHSAAKAEAYLPTDLSSNLQADQALIPGGLMKKKRNLLRREVFSRREYDLGLLAHGGSQLPGMDSSQDVGQRRSDDSVSCCEKEVYYD</sequence>
<dbReference type="Proteomes" id="UP000266841">
    <property type="component" value="Unassembled WGS sequence"/>
</dbReference>